<feature type="region of interest" description="Disordered" evidence="2">
    <location>
        <begin position="50"/>
        <end position="81"/>
    </location>
</feature>
<dbReference type="Pfam" id="PF13518">
    <property type="entry name" value="HTH_28"/>
    <property type="match status" value="1"/>
</dbReference>
<comment type="similarity">
    <text evidence="1">Belongs to the IS150/IS1296 orfA family.</text>
</comment>
<proteinExistence type="inferred from homology"/>
<feature type="domain" description="Insertion element IS150 protein InsJ-like helix-turn-helix" evidence="3">
    <location>
        <begin position="3"/>
        <end position="55"/>
    </location>
</feature>
<dbReference type="InterPro" id="IPR010921">
    <property type="entry name" value="Trp_repressor/repl_initiator"/>
</dbReference>
<dbReference type="InterPro" id="IPR036388">
    <property type="entry name" value="WH-like_DNA-bd_sf"/>
</dbReference>
<dbReference type="KEGG" id="adi:B5T_02083"/>
<dbReference type="InterPro" id="IPR055247">
    <property type="entry name" value="InsJ-like_HTH"/>
</dbReference>
<dbReference type="SUPFAM" id="SSF48295">
    <property type="entry name" value="TrpR-like"/>
    <property type="match status" value="1"/>
</dbReference>
<dbReference type="Proteomes" id="UP000006286">
    <property type="component" value="Chromosome"/>
</dbReference>
<dbReference type="HOGENOM" id="CLU_2566247_0_0_6"/>
<evidence type="ECO:0000256" key="2">
    <source>
        <dbReference type="SAM" id="MobiDB-lite"/>
    </source>
</evidence>
<dbReference type="InterPro" id="IPR052057">
    <property type="entry name" value="IS150/IS1296_orfA-like"/>
</dbReference>
<evidence type="ECO:0000313" key="5">
    <source>
        <dbReference type="Proteomes" id="UP000006286"/>
    </source>
</evidence>
<dbReference type="Gene3D" id="1.10.10.10">
    <property type="entry name" value="Winged helix-like DNA-binding domain superfamily/Winged helix DNA-binding domain"/>
    <property type="match status" value="1"/>
</dbReference>
<protein>
    <submittedName>
        <fullName evidence="4">Transposase IS3/IS911 family protein</fullName>
    </submittedName>
</protein>
<dbReference type="EMBL" id="CP003466">
    <property type="protein sequence ID" value="AFT70357.1"/>
    <property type="molecule type" value="Genomic_DNA"/>
</dbReference>
<dbReference type="AlphaFoldDB" id="K0CF91"/>
<dbReference type="PANTHER" id="PTHR33795:SF1">
    <property type="entry name" value="INSERTION ELEMENT IS150 PROTEIN INSJ"/>
    <property type="match status" value="1"/>
</dbReference>
<sequence>MAFKLEVLDFLDQGRSIREASTRFNIPSRSTIREWQRRYESGGADALIPRLRGRRPMKKPPKPSYRPAGKMTSKEMEEELM</sequence>
<keyword evidence="5" id="KW-1185">Reference proteome</keyword>
<reference evidence="4 5" key="1">
    <citation type="journal article" date="2012" name="J. Bacteriol.">
        <title>Complete genome sequence of Alcanivorax dieselolei type strain B5.</title>
        <authorList>
            <person name="Lai Q."/>
            <person name="Li W."/>
            <person name="Shao Z."/>
        </authorList>
    </citation>
    <scope>NUCLEOTIDE SEQUENCE [LARGE SCALE GENOMIC DNA]</scope>
    <source>
        <strain evidence="5">DSM 16502 / CGMCC 1.3690 / B-5</strain>
    </source>
</reference>
<accession>K0CF91</accession>
<dbReference type="GO" id="GO:0043565">
    <property type="term" value="F:sequence-specific DNA binding"/>
    <property type="evidence" value="ECO:0007669"/>
    <property type="project" value="InterPro"/>
</dbReference>
<name>K0CF91_ALCDB</name>
<feature type="compositionally biased region" description="Basic residues" evidence="2">
    <location>
        <begin position="51"/>
        <end position="61"/>
    </location>
</feature>
<gene>
    <name evidence="4" type="ordered locus">B5T_02083</name>
</gene>
<evidence type="ECO:0000256" key="1">
    <source>
        <dbReference type="ARBA" id="ARBA00038232"/>
    </source>
</evidence>
<evidence type="ECO:0000313" key="4">
    <source>
        <dbReference type="EMBL" id="AFT70357.1"/>
    </source>
</evidence>
<evidence type="ECO:0000259" key="3">
    <source>
        <dbReference type="Pfam" id="PF13518"/>
    </source>
</evidence>
<dbReference type="PANTHER" id="PTHR33795">
    <property type="entry name" value="INSERTION ELEMENT IS150 PROTEIN INSJ"/>
    <property type="match status" value="1"/>
</dbReference>
<dbReference type="eggNOG" id="COG2963">
    <property type="taxonomic scope" value="Bacteria"/>
</dbReference>
<organism evidence="4 5">
    <name type="scientific">Alcanivorax dieselolei (strain DSM 16502 / CGMCC 1.3690 / MCCC 1A00001 / B-5)</name>
    <name type="common">Alloalcanivorax dieselolei</name>
    <dbReference type="NCBI Taxonomy" id="930169"/>
    <lineage>
        <taxon>Bacteria</taxon>
        <taxon>Pseudomonadati</taxon>
        <taxon>Pseudomonadota</taxon>
        <taxon>Gammaproteobacteria</taxon>
        <taxon>Oceanospirillales</taxon>
        <taxon>Alcanivoracaceae</taxon>
        <taxon>Alloalcanivorax</taxon>
    </lineage>
</organism>